<organism evidence="2 3">
    <name type="scientific">Streptomyces naganishii JCM 4654</name>
    <dbReference type="NCBI Taxonomy" id="1306179"/>
    <lineage>
        <taxon>Bacteria</taxon>
        <taxon>Bacillati</taxon>
        <taxon>Actinomycetota</taxon>
        <taxon>Actinomycetes</taxon>
        <taxon>Kitasatosporales</taxon>
        <taxon>Streptomycetaceae</taxon>
        <taxon>Streptomyces</taxon>
    </lineage>
</organism>
<proteinExistence type="predicted"/>
<evidence type="ECO:0000313" key="3">
    <source>
        <dbReference type="Proteomes" id="UP000608955"/>
    </source>
</evidence>
<accession>A0A919CUR3</accession>
<dbReference type="InterPro" id="IPR003646">
    <property type="entry name" value="SH3-like_bac-type"/>
</dbReference>
<reference evidence="2" key="2">
    <citation type="submission" date="2020-09" db="EMBL/GenBank/DDBJ databases">
        <authorList>
            <person name="Sun Q."/>
            <person name="Ohkuma M."/>
        </authorList>
    </citation>
    <scope>NUCLEOTIDE SEQUENCE</scope>
    <source>
        <strain evidence="2">JCM 4654</strain>
    </source>
</reference>
<comment type="caution">
    <text evidence="2">The sequence shown here is derived from an EMBL/GenBank/DDBJ whole genome shotgun (WGS) entry which is preliminary data.</text>
</comment>
<feature type="domain" description="SH3b" evidence="1">
    <location>
        <begin position="94"/>
        <end position="152"/>
    </location>
</feature>
<evidence type="ECO:0000313" key="2">
    <source>
        <dbReference type="EMBL" id="GHD87846.1"/>
    </source>
</evidence>
<dbReference type="EMBL" id="BMVF01000005">
    <property type="protein sequence ID" value="GHD87846.1"/>
    <property type="molecule type" value="Genomic_DNA"/>
</dbReference>
<name>A0A919CUR3_9ACTN</name>
<dbReference type="Pfam" id="PF08239">
    <property type="entry name" value="SH3_3"/>
    <property type="match status" value="1"/>
</dbReference>
<reference evidence="2" key="1">
    <citation type="journal article" date="2014" name="Int. J. Syst. Evol. Microbiol.">
        <title>Complete genome sequence of Corynebacterium casei LMG S-19264T (=DSM 44701T), isolated from a smear-ripened cheese.</title>
        <authorList>
            <consortium name="US DOE Joint Genome Institute (JGI-PGF)"/>
            <person name="Walter F."/>
            <person name="Albersmeier A."/>
            <person name="Kalinowski J."/>
            <person name="Ruckert C."/>
        </authorList>
    </citation>
    <scope>NUCLEOTIDE SEQUENCE</scope>
    <source>
        <strain evidence="2">JCM 4654</strain>
    </source>
</reference>
<dbReference type="Proteomes" id="UP000608955">
    <property type="component" value="Unassembled WGS sequence"/>
</dbReference>
<evidence type="ECO:0000259" key="1">
    <source>
        <dbReference type="Pfam" id="PF08239"/>
    </source>
</evidence>
<sequence length="161" mass="17590">MVAANESPEVAMIRRTLTSGLLATVAVLALVPAADAAPAVPAPHPATSALAPHLLPALLPAPAHVRYAHHVNQHMTHRRSTPLLGRVTTHRVPLNVRSGPGTAHRVIGVRRAGRLIAVQCRTYGSWVHGDRQWYRLAHIQGHLRGYVSAHYVRVRRTVPWC</sequence>
<keyword evidence="3" id="KW-1185">Reference proteome</keyword>
<protein>
    <recommendedName>
        <fullName evidence="1">SH3b domain-containing protein</fullName>
    </recommendedName>
</protein>
<gene>
    <name evidence="2" type="ORF">GCM10010508_21460</name>
</gene>
<dbReference type="AlphaFoldDB" id="A0A919CUR3"/>
<dbReference type="Gene3D" id="2.30.30.40">
    <property type="entry name" value="SH3 Domains"/>
    <property type="match status" value="1"/>
</dbReference>